<evidence type="ECO:0000256" key="5">
    <source>
        <dbReference type="ARBA" id="ARBA00022692"/>
    </source>
</evidence>
<dbReference type="Gene3D" id="1.10.4030.10">
    <property type="entry name" value="Porin chaperone SurA, peptide-binding domain"/>
    <property type="match status" value="1"/>
</dbReference>
<evidence type="ECO:0000256" key="12">
    <source>
        <dbReference type="ARBA" id="ARBA00040743"/>
    </source>
</evidence>
<dbReference type="Pfam" id="PF13145">
    <property type="entry name" value="Rotamase_2"/>
    <property type="match status" value="1"/>
</dbReference>
<feature type="domain" description="PpiC" evidence="16">
    <location>
        <begin position="310"/>
        <end position="398"/>
    </location>
</feature>
<comment type="subcellular location">
    <subcellularLocation>
        <location evidence="1">Cell inner membrane</location>
        <topology evidence="1">Single-pass type II membrane protein</topology>
        <orientation evidence="1">Periplasmic side</orientation>
    </subcellularLocation>
</comment>
<keyword evidence="7" id="KW-0472">Membrane</keyword>
<keyword evidence="14" id="KW-0697">Rotamase</keyword>
<keyword evidence="6" id="KW-1133">Transmembrane helix</keyword>
<evidence type="ECO:0000256" key="6">
    <source>
        <dbReference type="ARBA" id="ARBA00022989"/>
    </source>
</evidence>
<keyword evidence="14 17" id="KW-0413">Isomerase</keyword>
<name>A0A844YXG5_9SPHN</name>
<dbReference type="InterPro" id="IPR027304">
    <property type="entry name" value="Trigger_fact/SurA_dom_sf"/>
</dbReference>
<dbReference type="AlphaFoldDB" id="A0A844YXG5"/>
<evidence type="ECO:0000256" key="9">
    <source>
        <dbReference type="ARBA" id="ARBA00030642"/>
    </source>
</evidence>
<keyword evidence="18" id="KW-1185">Reference proteome</keyword>
<feature type="compositionally biased region" description="Basic residues" evidence="15">
    <location>
        <begin position="23"/>
        <end position="33"/>
    </location>
</feature>
<protein>
    <recommendedName>
        <fullName evidence="2">Parvulin-like PPIase</fullName>
    </recommendedName>
    <alternativeName>
        <fullName evidence="9">Peptidyl-prolyl cis-trans isomerase plp</fullName>
    </alternativeName>
    <alternativeName>
        <fullName evidence="12">Periplasmic chaperone PpiD</fullName>
    </alternativeName>
    <alternativeName>
        <fullName evidence="13">Periplasmic folding chaperone</fullName>
    </alternativeName>
    <alternativeName>
        <fullName evidence="10">Rotamase plp</fullName>
    </alternativeName>
</protein>
<evidence type="ECO:0000313" key="17">
    <source>
        <dbReference type="EMBL" id="MXO72259.1"/>
    </source>
</evidence>
<dbReference type="Gene3D" id="3.10.50.40">
    <property type="match status" value="1"/>
</dbReference>
<keyword evidence="5" id="KW-0812">Transmembrane</keyword>
<organism evidence="17 18">
    <name type="scientific">Alteraurantiacibacter buctensis</name>
    <dbReference type="NCBI Taxonomy" id="1503981"/>
    <lineage>
        <taxon>Bacteria</taxon>
        <taxon>Pseudomonadati</taxon>
        <taxon>Pseudomonadota</taxon>
        <taxon>Alphaproteobacteria</taxon>
        <taxon>Sphingomonadales</taxon>
        <taxon>Erythrobacteraceae</taxon>
        <taxon>Alteraurantiacibacter</taxon>
    </lineage>
</organism>
<sequence length="681" mass="73565">MRLRLLRARRRGDKAPAQAPARKPLRGHRRRNYRKESHQMLQMFRNFFKSKLGVGVTLAFLVLMAVAFVSADSLGTLTGSVSATDKVAVVGDDRIDVTDLDRAARESLQRERQENPGITMEAFVAADGLQQVMDGLVTRSVLQQFAAMAGFRTGQRLVDSELVKDPNMRGPDGNFSQDTFRQVLTQIGVTEQAYREDISVRLLAQLVVSPAQAVPQLPASIARRYSELGLETRTGSFIQLPASAFAPTAAPTDAQLQAFYAANRNRYLRPERRVIRYAVFGEDAFGNIPAPTAAQVAARYNRDRAQYAASETRRFTQLVVTTRAAAQAIIAEVNGGTSLEASARAKGLSTTSIASTTKAGLTTATSAAVANAGFSAQQGSLSAPAQGSLGWYILRVDEVVQQPARTLDQARAEITAALTAEQRREALNEATARIDEEFSQGKSLAEVARELGLTLTTTRPLTAGGQVYGTTEAAPAALGPVLPTAFEMEESEPQLVESVPGQQFLIFDVSRVTPSAAAPLAQIRNDVATAWRVDEGMKRAAAAATRIQRRVEGGTTLAAAVAVEQVSLPGVTPLNLSRQEIERQPQVTRPTILFFSMAKGTTKALEVAEAEAWYVIQLSDVETESVPANNPRVQAQRAQLAQLLPDEYTQQFIAAMRQEVDVEIDDEAVTALGQLLAGNGN</sequence>
<evidence type="ECO:0000256" key="10">
    <source>
        <dbReference type="ARBA" id="ARBA00031484"/>
    </source>
</evidence>
<dbReference type="InterPro" id="IPR052029">
    <property type="entry name" value="PpiD_chaperone"/>
</dbReference>
<reference evidence="17 18" key="1">
    <citation type="submission" date="2019-12" db="EMBL/GenBank/DDBJ databases">
        <title>Genomic-based taxomic classification of the family Erythrobacteraceae.</title>
        <authorList>
            <person name="Xu L."/>
        </authorList>
    </citation>
    <scope>NUCLEOTIDE SEQUENCE [LARGE SCALE GENOMIC DNA]</scope>
    <source>
        <strain evidence="17 18">M0322</strain>
    </source>
</reference>
<dbReference type="PANTHER" id="PTHR47529:SF1">
    <property type="entry name" value="PERIPLASMIC CHAPERONE PPID"/>
    <property type="match status" value="1"/>
</dbReference>
<evidence type="ECO:0000256" key="13">
    <source>
        <dbReference type="ARBA" id="ARBA00042775"/>
    </source>
</evidence>
<dbReference type="InterPro" id="IPR046357">
    <property type="entry name" value="PPIase_dom_sf"/>
</dbReference>
<keyword evidence="8" id="KW-0143">Chaperone</keyword>
<keyword evidence="3" id="KW-1003">Cell membrane</keyword>
<gene>
    <name evidence="17" type="ORF">GRI99_11540</name>
</gene>
<dbReference type="PROSITE" id="PS50198">
    <property type="entry name" value="PPIC_PPIASE_2"/>
    <property type="match status" value="1"/>
</dbReference>
<keyword evidence="4" id="KW-0997">Cell inner membrane</keyword>
<proteinExistence type="inferred from homology"/>
<dbReference type="GO" id="GO:0005886">
    <property type="term" value="C:plasma membrane"/>
    <property type="evidence" value="ECO:0007669"/>
    <property type="project" value="UniProtKB-SubCell"/>
</dbReference>
<evidence type="ECO:0000259" key="16">
    <source>
        <dbReference type="PROSITE" id="PS50198"/>
    </source>
</evidence>
<evidence type="ECO:0000256" key="15">
    <source>
        <dbReference type="SAM" id="MobiDB-lite"/>
    </source>
</evidence>
<evidence type="ECO:0000256" key="11">
    <source>
        <dbReference type="ARBA" id="ARBA00038408"/>
    </source>
</evidence>
<dbReference type="InterPro" id="IPR000297">
    <property type="entry name" value="PPIase_PpiC"/>
</dbReference>
<dbReference type="GO" id="GO:0003755">
    <property type="term" value="F:peptidyl-prolyl cis-trans isomerase activity"/>
    <property type="evidence" value="ECO:0007669"/>
    <property type="project" value="UniProtKB-KW"/>
</dbReference>
<evidence type="ECO:0000256" key="14">
    <source>
        <dbReference type="PROSITE-ProRule" id="PRU00278"/>
    </source>
</evidence>
<comment type="similarity">
    <text evidence="11">Belongs to the PpiD chaperone family.</text>
</comment>
<evidence type="ECO:0000256" key="7">
    <source>
        <dbReference type="ARBA" id="ARBA00023136"/>
    </source>
</evidence>
<dbReference type="Proteomes" id="UP000466966">
    <property type="component" value="Unassembled WGS sequence"/>
</dbReference>
<dbReference type="SUPFAM" id="SSF54534">
    <property type="entry name" value="FKBP-like"/>
    <property type="match status" value="1"/>
</dbReference>
<comment type="caution">
    <text evidence="17">The sequence shown here is derived from an EMBL/GenBank/DDBJ whole genome shotgun (WGS) entry which is preliminary data.</text>
</comment>
<dbReference type="PANTHER" id="PTHR47529">
    <property type="entry name" value="PEPTIDYL-PROLYL CIS-TRANS ISOMERASE D"/>
    <property type="match status" value="1"/>
</dbReference>
<evidence type="ECO:0000256" key="4">
    <source>
        <dbReference type="ARBA" id="ARBA00022519"/>
    </source>
</evidence>
<dbReference type="EMBL" id="WTYV01000004">
    <property type="protein sequence ID" value="MXO72259.1"/>
    <property type="molecule type" value="Genomic_DNA"/>
</dbReference>
<evidence type="ECO:0000313" key="18">
    <source>
        <dbReference type="Proteomes" id="UP000466966"/>
    </source>
</evidence>
<feature type="region of interest" description="Disordered" evidence="15">
    <location>
        <begin position="9"/>
        <end position="33"/>
    </location>
</feature>
<accession>A0A844YXG5</accession>
<dbReference type="SUPFAM" id="SSF109998">
    <property type="entry name" value="Triger factor/SurA peptide-binding domain-like"/>
    <property type="match status" value="1"/>
</dbReference>
<evidence type="ECO:0000256" key="3">
    <source>
        <dbReference type="ARBA" id="ARBA00022475"/>
    </source>
</evidence>
<dbReference type="Pfam" id="PF13624">
    <property type="entry name" value="SurA_N_3"/>
    <property type="match status" value="1"/>
</dbReference>
<evidence type="ECO:0000256" key="1">
    <source>
        <dbReference type="ARBA" id="ARBA00004382"/>
    </source>
</evidence>
<evidence type="ECO:0000256" key="8">
    <source>
        <dbReference type="ARBA" id="ARBA00023186"/>
    </source>
</evidence>
<evidence type="ECO:0000256" key="2">
    <source>
        <dbReference type="ARBA" id="ARBA00018370"/>
    </source>
</evidence>